<comment type="cofactor">
    <cofactor evidence="1">
        <name>FAD</name>
        <dbReference type="ChEBI" id="CHEBI:57692"/>
    </cofactor>
</comment>
<organism evidence="4 5">
    <name type="scientific">Phanerochaete carnosa (strain HHB-10118-sp)</name>
    <name type="common">White-rot fungus</name>
    <name type="synonym">Peniophora carnosa</name>
    <dbReference type="NCBI Taxonomy" id="650164"/>
    <lineage>
        <taxon>Eukaryota</taxon>
        <taxon>Fungi</taxon>
        <taxon>Dikarya</taxon>
        <taxon>Basidiomycota</taxon>
        <taxon>Agaricomycotina</taxon>
        <taxon>Agaricomycetes</taxon>
        <taxon>Polyporales</taxon>
        <taxon>Phanerochaetaceae</taxon>
        <taxon>Phanerochaete</taxon>
    </lineage>
</organism>
<evidence type="ECO:0000256" key="1">
    <source>
        <dbReference type="ARBA" id="ARBA00001974"/>
    </source>
</evidence>
<dbReference type="STRING" id="650164.K5WRP5"/>
<gene>
    <name evidence="4" type="ORF">PHACADRAFT_99178</name>
</gene>
<keyword evidence="5" id="KW-1185">Reference proteome</keyword>
<feature type="non-terminal residue" evidence="4">
    <location>
        <position position="1"/>
    </location>
</feature>
<name>K5WRP5_PHACS</name>
<evidence type="ECO:0000313" key="4">
    <source>
        <dbReference type="EMBL" id="EKM53057.1"/>
    </source>
</evidence>
<proteinExistence type="inferred from homology"/>
<dbReference type="AlphaFoldDB" id="K5WRP5"/>
<dbReference type="PANTHER" id="PTHR11552:SF147">
    <property type="entry name" value="CHOLINE DEHYDROGENASE, MITOCHONDRIAL"/>
    <property type="match status" value="1"/>
</dbReference>
<dbReference type="HOGENOM" id="CLU_1437697_0_0_1"/>
<dbReference type="InterPro" id="IPR036188">
    <property type="entry name" value="FAD/NAD-bd_sf"/>
</dbReference>
<protein>
    <recommendedName>
        <fullName evidence="3">Glucose-methanol-choline oxidoreductase C-terminal domain-containing protein</fullName>
    </recommendedName>
</protein>
<dbReference type="GO" id="GO:0016614">
    <property type="term" value="F:oxidoreductase activity, acting on CH-OH group of donors"/>
    <property type="evidence" value="ECO:0007669"/>
    <property type="project" value="InterPro"/>
</dbReference>
<dbReference type="Pfam" id="PF05199">
    <property type="entry name" value="GMC_oxred_C"/>
    <property type="match status" value="1"/>
</dbReference>
<dbReference type="InParanoid" id="K5WRP5"/>
<dbReference type="SUPFAM" id="SSF54373">
    <property type="entry name" value="FAD-linked reductases, C-terminal domain"/>
    <property type="match status" value="1"/>
</dbReference>
<evidence type="ECO:0000256" key="2">
    <source>
        <dbReference type="ARBA" id="ARBA00010790"/>
    </source>
</evidence>
<sequence length="204" mass="21944">LALWQTERMGLFTDSPASMIGFLRIPADAPIWNQFEDPSAGTFYILFAPDAYSPPPAPGSGNYFTLNTAVVTPDSVGSVKLNSSNPFAFPLIDPGFFTAPFDVQAMLYAIKAARGFMDSAPWAGIALKRIGIVGQAESDEDIIAAARATARTIYHPVSTARMSPKNADWGVVDPQLCVKGANGLRIVDASVFVRDKLALSLQRF</sequence>
<dbReference type="Proteomes" id="UP000008370">
    <property type="component" value="Unassembled WGS sequence"/>
</dbReference>
<dbReference type="Gene3D" id="3.30.560.10">
    <property type="entry name" value="Glucose Oxidase, domain 3"/>
    <property type="match status" value="1"/>
</dbReference>
<reference evidence="4 5" key="1">
    <citation type="journal article" date="2012" name="BMC Genomics">
        <title>Comparative genomics of the white-rot fungi, Phanerochaete carnosa and P. chrysosporium, to elucidate the genetic basis of the distinct wood types they colonize.</title>
        <authorList>
            <person name="Suzuki H."/>
            <person name="MacDonald J."/>
            <person name="Syed K."/>
            <person name="Salamov A."/>
            <person name="Hori C."/>
            <person name="Aerts A."/>
            <person name="Henrissat B."/>
            <person name="Wiebenga A."/>
            <person name="vanKuyk P.A."/>
            <person name="Barry K."/>
            <person name="Lindquist E."/>
            <person name="LaButti K."/>
            <person name="Lapidus A."/>
            <person name="Lucas S."/>
            <person name="Coutinho P."/>
            <person name="Gong Y."/>
            <person name="Samejima M."/>
            <person name="Mahadevan R."/>
            <person name="Abou-Zaid M."/>
            <person name="de Vries R.P."/>
            <person name="Igarashi K."/>
            <person name="Yadav J.S."/>
            <person name="Grigoriev I.V."/>
            <person name="Master E.R."/>
        </authorList>
    </citation>
    <scope>NUCLEOTIDE SEQUENCE [LARGE SCALE GENOMIC DNA]</scope>
    <source>
        <strain evidence="4 5">HHB-10118-sp</strain>
    </source>
</reference>
<feature type="domain" description="Glucose-methanol-choline oxidoreductase C-terminal" evidence="3">
    <location>
        <begin position="73"/>
        <end position="192"/>
    </location>
</feature>
<evidence type="ECO:0000313" key="5">
    <source>
        <dbReference type="Proteomes" id="UP000008370"/>
    </source>
</evidence>
<comment type="similarity">
    <text evidence="2">Belongs to the GMC oxidoreductase family.</text>
</comment>
<dbReference type="Gene3D" id="3.50.50.60">
    <property type="entry name" value="FAD/NAD(P)-binding domain"/>
    <property type="match status" value="1"/>
</dbReference>
<dbReference type="OrthoDB" id="269227at2759"/>
<dbReference type="GO" id="GO:0050660">
    <property type="term" value="F:flavin adenine dinucleotide binding"/>
    <property type="evidence" value="ECO:0007669"/>
    <property type="project" value="InterPro"/>
</dbReference>
<accession>K5WRP5</accession>
<dbReference type="SUPFAM" id="SSF51905">
    <property type="entry name" value="FAD/NAD(P)-binding domain"/>
    <property type="match status" value="1"/>
</dbReference>
<dbReference type="RefSeq" id="XP_007397762.1">
    <property type="nucleotide sequence ID" value="XM_007397700.1"/>
</dbReference>
<evidence type="ECO:0000259" key="3">
    <source>
        <dbReference type="Pfam" id="PF05199"/>
    </source>
</evidence>
<dbReference type="InterPro" id="IPR007867">
    <property type="entry name" value="GMC_OxRtase_C"/>
</dbReference>
<dbReference type="KEGG" id="pco:PHACADRAFT_99178"/>
<dbReference type="InterPro" id="IPR012132">
    <property type="entry name" value="GMC_OxRdtase"/>
</dbReference>
<dbReference type="PANTHER" id="PTHR11552">
    <property type="entry name" value="GLUCOSE-METHANOL-CHOLINE GMC OXIDOREDUCTASE"/>
    <property type="match status" value="1"/>
</dbReference>
<dbReference type="GeneID" id="18921046"/>
<dbReference type="EMBL" id="JH930474">
    <property type="protein sequence ID" value="EKM53057.1"/>
    <property type="molecule type" value="Genomic_DNA"/>
</dbReference>